<protein>
    <submittedName>
        <fullName evidence="1">Uncharacterized protein</fullName>
    </submittedName>
</protein>
<dbReference type="RefSeq" id="WP_364447887.1">
    <property type="nucleotide sequence ID" value="NZ_JBFARM010000003.1"/>
</dbReference>
<accession>A0ABV3H1H9</accession>
<dbReference type="Proteomes" id="UP001552427">
    <property type="component" value="Unassembled WGS sequence"/>
</dbReference>
<name>A0ABV3H1H9_9ACTN</name>
<dbReference type="EMBL" id="JBFARM010000003">
    <property type="protein sequence ID" value="MEV4286169.1"/>
    <property type="molecule type" value="Genomic_DNA"/>
</dbReference>
<comment type="caution">
    <text evidence="1">The sequence shown here is derived from an EMBL/GenBank/DDBJ whole genome shotgun (WGS) entry which is preliminary data.</text>
</comment>
<sequence length="111" mass="12057">MALFKAWQDAKVPCPRVIVYLVEAGAHRMVLLTRLIFARPPAGDGLTAEELDSLAAAARRTLVMRGRRSATATAQLAPADDVDQFGELARERKEAEVRFGERLAAVLGTPV</sequence>
<reference evidence="1 2" key="1">
    <citation type="submission" date="2024-06" db="EMBL/GenBank/DDBJ databases">
        <title>The Natural Products Discovery Center: Release of the First 8490 Sequenced Strains for Exploring Actinobacteria Biosynthetic Diversity.</title>
        <authorList>
            <person name="Kalkreuter E."/>
            <person name="Kautsar S.A."/>
            <person name="Yang D."/>
            <person name="Bader C.D."/>
            <person name="Teijaro C.N."/>
            <person name="Fluegel L."/>
            <person name="Davis C.M."/>
            <person name="Simpson J.R."/>
            <person name="Lauterbach L."/>
            <person name="Steele A.D."/>
            <person name="Gui C."/>
            <person name="Meng S."/>
            <person name="Li G."/>
            <person name="Viehrig K."/>
            <person name="Ye F."/>
            <person name="Su P."/>
            <person name="Kiefer A.F."/>
            <person name="Nichols A."/>
            <person name="Cepeda A.J."/>
            <person name="Yan W."/>
            <person name="Fan B."/>
            <person name="Jiang Y."/>
            <person name="Adhikari A."/>
            <person name="Zheng C.-J."/>
            <person name="Schuster L."/>
            <person name="Cowan T.M."/>
            <person name="Smanski M.J."/>
            <person name="Chevrette M.G."/>
            <person name="De Carvalho L.P.S."/>
            <person name="Shen B."/>
        </authorList>
    </citation>
    <scope>NUCLEOTIDE SEQUENCE [LARGE SCALE GENOMIC DNA]</scope>
    <source>
        <strain evidence="1 2">NPDC049574</strain>
    </source>
</reference>
<evidence type="ECO:0000313" key="1">
    <source>
        <dbReference type="EMBL" id="MEV4286169.1"/>
    </source>
</evidence>
<gene>
    <name evidence="1" type="ORF">AB0K40_11765</name>
</gene>
<proteinExistence type="predicted"/>
<organism evidence="1 2">
    <name type="scientific">Nonomuraea bangladeshensis</name>
    <dbReference type="NCBI Taxonomy" id="404385"/>
    <lineage>
        <taxon>Bacteria</taxon>
        <taxon>Bacillati</taxon>
        <taxon>Actinomycetota</taxon>
        <taxon>Actinomycetes</taxon>
        <taxon>Streptosporangiales</taxon>
        <taxon>Streptosporangiaceae</taxon>
        <taxon>Nonomuraea</taxon>
    </lineage>
</organism>
<keyword evidence="2" id="KW-1185">Reference proteome</keyword>
<evidence type="ECO:0000313" key="2">
    <source>
        <dbReference type="Proteomes" id="UP001552427"/>
    </source>
</evidence>